<dbReference type="FunFam" id="3.60.20.10:FF:000016">
    <property type="entry name" value="Proteasome subunit alpha type-6"/>
    <property type="match status" value="1"/>
</dbReference>
<feature type="region of interest" description="Disordered" evidence="7">
    <location>
        <begin position="241"/>
        <end position="298"/>
    </location>
</feature>
<dbReference type="OrthoDB" id="431557at2759"/>
<feature type="domain" description="Proteasome alpha-type subunits" evidence="8">
    <location>
        <begin position="6"/>
        <end position="28"/>
    </location>
</feature>
<dbReference type="SMART" id="SM00948">
    <property type="entry name" value="Proteasome_A_N"/>
    <property type="match status" value="1"/>
</dbReference>
<evidence type="ECO:0000313" key="9">
    <source>
        <dbReference type="EMBL" id="KAA8897322.1"/>
    </source>
</evidence>
<gene>
    <name evidence="9" type="ORF">DIURU_005299</name>
</gene>
<comment type="function">
    <text evidence="1">The proteasome degrades poly-ubiquitinated proteins in the cytoplasm and in the nucleus. It is essential for the regulated turnover of proteins and for the removal of misfolded proteins. The proteasome is a multicatalytic proteinase complex that is characterized by its ability to cleave peptides with Arg, Phe, Tyr, Leu, and Glu adjacent to the leaving group at neutral or slightly basic pH. It has an ATP-dependent proteolytic activity.</text>
</comment>
<dbReference type="PANTHER" id="PTHR11599">
    <property type="entry name" value="PROTEASOME SUBUNIT ALPHA/BETA"/>
    <property type="match status" value="1"/>
</dbReference>
<comment type="caution">
    <text evidence="9">The sequence shown here is derived from an EMBL/GenBank/DDBJ whole genome shotgun (WGS) entry which is preliminary data.</text>
</comment>
<dbReference type="Gene3D" id="3.60.20.10">
    <property type="entry name" value="Glutamine Phosphoribosylpyrophosphate, subunit 1, domain 1"/>
    <property type="match status" value="1"/>
</dbReference>
<evidence type="ECO:0000256" key="2">
    <source>
        <dbReference type="ARBA" id="ARBA00022490"/>
    </source>
</evidence>
<evidence type="ECO:0000256" key="3">
    <source>
        <dbReference type="ARBA" id="ARBA00022942"/>
    </source>
</evidence>
<name>A0A642UDY1_DIURU</name>
<dbReference type="InterPro" id="IPR050115">
    <property type="entry name" value="Proteasome_alpha"/>
</dbReference>
<evidence type="ECO:0000256" key="1">
    <source>
        <dbReference type="ARBA" id="ARBA00003542"/>
    </source>
</evidence>
<evidence type="ECO:0000259" key="8">
    <source>
        <dbReference type="PROSITE" id="PS00388"/>
    </source>
</evidence>
<dbReference type="Pfam" id="PF10584">
    <property type="entry name" value="Proteasome_A_N"/>
    <property type="match status" value="1"/>
</dbReference>
<dbReference type="GO" id="GO:0043161">
    <property type="term" value="P:proteasome-mediated ubiquitin-dependent protein catabolic process"/>
    <property type="evidence" value="ECO:0007669"/>
    <property type="project" value="UniProtKB-ARBA"/>
</dbReference>
<reference evidence="9 10" key="1">
    <citation type="submission" date="2019-07" db="EMBL/GenBank/DDBJ databases">
        <title>Genome assembly of two rare yeast pathogens: Diutina rugosa and Trichomonascus ciferrii.</title>
        <authorList>
            <person name="Mixao V."/>
            <person name="Saus E."/>
            <person name="Hansen A."/>
            <person name="Lass-Flor C."/>
            <person name="Gabaldon T."/>
        </authorList>
    </citation>
    <scope>NUCLEOTIDE SEQUENCE [LARGE SCALE GENOMIC DNA]</scope>
    <source>
        <strain evidence="9 10">CBS 613</strain>
    </source>
</reference>
<dbReference type="PROSITE" id="PS00388">
    <property type="entry name" value="PROTEASOME_ALPHA_1"/>
    <property type="match status" value="1"/>
</dbReference>
<keyword evidence="2 6" id="KW-0963">Cytoplasm</keyword>
<dbReference type="AlphaFoldDB" id="A0A642UDY1"/>
<comment type="subcellular location">
    <subcellularLocation>
        <location evidence="6">Cytoplasm</location>
    </subcellularLocation>
    <subcellularLocation>
        <location evidence="6">Nucleus</location>
    </subcellularLocation>
</comment>
<dbReference type="InterPro" id="IPR029055">
    <property type="entry name" value="Ntn_hydrolases_N"/>
</dbReference>
<dbReference type="GO" id="GO:0005737">
    <property type="term" value="C:cytoplasm"/>
    <property type="evidence" value="ECO:0007669"/>
    <property type="project" value="UniProtKB-SubCell"/>
</dbReference>
<keyword evidence="3 5" id="KW-0647">Proteasome</keyword>
<sequence length="298" mass="32272">MFRNNYDNDSVTYSPTGRLFQVEYALEAIKQGSAAVGLASKSHVVLVALKRNAEELGSYQKKIIKVDDHMGIALAGLAPDARVLSNYLRKLAMQEKMAFNRPLATSKAVLSIADKAQENTQSYGSRPYGVGLLVAGYDESGAHLYEFLPSGSVLEYYGASIGARSQAARTYLERNLDAIRDCTTVEQLIVHGLHALRDTLSQDVELTFKNTSVAVVGKETDFTVYDDENVQQWLDKLDSVSNARNRTDDDDDDDNDDNNNAGGAAGATEGAKEEVDAAAATQDGTDAPKDEDVTMADA</sequence>
<evidence type="ECO:0000256" key="5">
    <source>
        <dbReference type="PROSITE-ProRule" id="PRU00808"/>
    </source>
</evidence>
<keyword evidence="4 6" id="KW-0539">Nucleus</keyword>
<keyword evidence="10" id="KW-1185">Reference proteome</keyword>
<dbReference type="InterPro" id="IPR000426">
    <property type="entry name" value="Proteasome_asu_N"/>
</dbReference>
<dbReference type="GO" id="GO:0005634">
    <property type="term" value="C:nucleus"/>
    <property type="evidence" value="ECO:0007669"/>
    <property type="project" value="UniProtKB-SubCell"/>
</dbReference>
<evidence type="ECO:0000256" key="7">
    <source>
        <dbReference type="SAM" id="MobiDB-lite"/>
    </source>
</evidence>
<dbReference type="EMBL" id="SWFT01000158">
    <property type="protein sequence ID" value="KAA8897322.1"/>
    <property type="molecule type" value="Genomic_DNA"/>
</dbReference>
<accession>A0A642UDY1</accession>
<organism evidence="9 10">
    <name type="scientific">Diutina rugosa</name>
    <name type="common">Yeast</name>
    <name type="synonym">Candida rugosa</name>
    <dbReference type="NCBI Taxonomy" id="5481"/>
    <lineage>
        <taxon>Eukaryota</taxon>
        <taxon>Fungi</taxon>
        <taxon>Dikarya</taxon>
        <taxon>Ascomycota</taxon>
        <taxon>Saccharomycotina</taxon>
        <taxon>Pichiomycetes</taxon>
        <taxon>Debaryomycetaceae</taxon>
        <taxon>Diutina</taxon>
    </lineage>
</organism>
<dbReference type="Proteomes" id="UP000449547">
    <property type="component" value="Unassembled WGS sequence"/>
</dbReference>
<protein>
    <recommendedName>
        <fullName evidence="6">Proteasome subunit alpha type</fullName>
    </recommendedName>
</protein>
<evidence type="ECO:0000256" key="4">
    <source>
        <dbReference type="ARBA" id="ARBA00023242"/>
    </source>
</evidence>
<dbReference type="InterPro" id="IPR035144">
    <property type="entry name" value="Proteasome_alpha1"/>
</dbReference>
<evidence type="ECO:0000256" key="6">
    <source>
        <dbReference type="RuleBase" id="RU000551"/>
    </source>
</evidence>
<evidence type="ECO:0000313" key="10">
    <source>
        <dbReference type="Proteomes" id="UP000449547"/>
    </source>
</evidence>
<dbReference type="GeneID" id="54783950"/>
<dbReference type="RefSeq" id="XP_034009923.1">
    <property type="nucleotide sequence ID" value="XM_034158265.1"/>
</dbReference>
<dbReference type="GO" id="GO:0010499">
    <property type="term" value="P:proteasomal ubiquitin-independent protein catabolic process"/>
    <property type="evidence" value="ECO:0007669"/>
    <property type="project" value="UniProtKB-ARBA"/>
</dbReference>
<dbReference type="CDD" id="cd03749">
    <property type="entry name" value="proteasome_alpha_type_1"/>
    <property type="match status" value="1"/>
</dbReference>
<proteinExistence type="inferred from homology"/>
<dbReference type="Pfam" id="PF00227">
    <property type="entry name" value="Proteasome"/>
    <property type="match status" value="1"/>
</dbReference>
<dbReference type="SUPFAM" id="SSF56235">
    <property type="entry name" value="N-terminal nucleophile aminohydrolases (Ntn hydrolases)"/>
    <property type="match status" value="1"/>
</dbReference>
<dbReference type="InterPro" id="IPR001353">
    <property type="entry name" value="Proteasome_sua/b"/>
</dbReference>
<comment type="similarity">
    <text evidence="5 6">Belongs to the peptidase T1A family.</text>
</comment>
<dbReference type="VEuPathDB" id="FungiDB:DIURU_005299"/>
<dbReference type="OMA" id="NTQVYGK"/>
<feature type="compositionally biased region" description="Acidic residues" evidence="7">
    <location>
        <begin position="248"/>
        <end position="257"/>
    </location>
</feature>
<dbReference type="PROSITE" id="PS51475">
    <property type="entry name" value="PROTEASOME_ALPHA_2"/>
    <property type="match status" value="1"/>
</dbReference>
<dbReference type="GO" id="GO:0019773">
    <property type="term" value="C:proteasome core complex, alpha-subunit complex"/>
    <property type="evidence" value="ECO:0007669"/>
    <property type="project" value="UniProtKB-UniRule"/>
</dbReference>
<comment type="subunit">
    <text evidence="6">The 26S proteasome consists of a 20S proteasome core and two 19S regulatory subunits.</text>
</comment>
<dbReference type="InterPro" id="IPR023332">
    <property type="entry name" value="Proteasome_alpha-type"/>
</dbReference>